<dbReference type="PANTHER" id="PTHR10029:SF3">
    <property type="entry name" value="ACYLPHOSPHATASE-RELATED"/>
    <property type="match status" value="1"/>
</dbReference>
<protein>
    <recommendedName>
        <fullName evidence="2 5">acylphosphatase</fullName>
        <ecNumber evidence="2 5">3.6.1.7</ecNumber>
    </recommendedName>
</protein>
<dbReference type="InterPro" id="IPR020456">
    <property type="entry name" value="Acylphosphatase"/>
</dbReference>
<dbReference type="PRINTS" id="PR00112">
    <property type="entry name" value="ACYLPHPHTASE"/>
</dbReference>
<name>A0A1G2B9X5_9BACT</name>
<feature type="active site" evidence="5">
    <location>
        <position position="36"/>
    </location>
</feature>
<accession>A0A1G2B9X5</accession>
<evidence type="ECO:0000313" key="8">
    <source>
        <dbReference type="EMBL" id="OGY85070.1"/>
    </source>
</evidence>
<dbReference type="EC" id="3.6.1.7" evidence="2 5"/>
<comment type="caution">
    <text evidence="8">The sequence shown here is derived from an EMBL/GenBank/DDBJ whole genome shotgun (WGS) entry which is preliminary data.</text>
</comment>
<dbReference type="PROSITE" id="PS00151">
    <property type="entry name" value="ACYLPHOSPHATASE_2"/>
    <property type="match status" value="1"/>
</dbReference>
<keyword evidence="3 5" id="KW-0378">Hydrolase</keyword>
<organism evidence="8 9">
    <name type="scientific">Candidatus Kerfeldbacteria bacterium RIFCSPLOWO2_01_FULL_48_11</name>
    <dbReference type="NCBI Taxonomy" id="1798543"/>
    <lineage>
        <taxon>Bacteria</taxon>
        <taxon>Candidatus Kerfeldiibacteriota</taxon>
    </lineage>
</organism>
<gene>
    <name evidence="8" type="ORF">A2898_03000</name>
</gene>
<dbReference type="Proteomes" id="UP000179164">
    <property type="component" value="Unassembled WGS sequence"/>
</dbReference>
<evidence type="ECO:0000256" key="3">
    <source>
        <dbReference type="ARBA" id="ARBA00022801"/>
    </source>
</evidence>
<dbReference type="SUPFAM" id="SSF54975">
    <property type="entry name" value="Acylphosphatase/BLUF domain-like"/>
    <property type="match status" value="1"/>
</dbReference>
<evidence type="ECO:0000256" key="5">
    <source>
        <dbReference type="PROSITE-ProRule" id="PRU00520"/>
    </source>
</evidence>
<evidence type="ECO:0000313" key="9">
    <source>
        <dbReference type="Proteomes" id="UP000179164"/>
    </source>
</evidence>
<dbReference type="EMBL" id="MHKE01000002">
    <property type="protein sequence ID" value="OGY85070.1"/>
    <property type="molecule type" value="Genomic_DNA"/>
</dbReference>
<feature type="active site" evidence="5">
    <location>
        <position position="18"/>
    </location>
</feature>
<dbReference type="Pfam" id="PF00708">
    <property type="entry name" value="Acylphosphatase"/>
    <property type="match status" value="1"/>
</dbReference>
<evidence type="ECO:0000256" key="2">
    <source>
        <dbReference type="ARBA" id="ARBA00012150"/>
    </source>
</evidence>
<dbReference type="InterPro" id="IPR017968">
    <property type="entry name" value="Acylphosphatase_CS"/>
</dbReference>
<dbReference type="InterPro" id="IPR036046">
    <property type="entry name" value="Acylphosphatase-like_dom_sf"/>
</dbReference>
<evidence type="ECO:0000256" key="1">
    <source>
        <dbReference type="ARBA" id="ARBA00005614"/>
    </source>
</evidence>
<evidence type="ECO:0000256" key="4">
    <source>
        <dbReference type="ARBA" id="ARBA00047645"/>
    </source>
</evidence>
<dbReference type="AlphaFoldDB" id="A0A1G2B9X5"/>
<comment type="catalytic activity">
    <reaction evidence="4 5">
        <text>an acyl phosphate + H2O = a carboxylate + phosphate + H(+)</text>
        <dbReference type="Rhea" id="RHEA:14965"/>
        <dbReference type="ChEBI" id="CHEBI:15377"/>
        <dbReference type="ChEBI" id="CHEBI:15378"/>
        <dbReference type="ChEBI" id="CHEBI:29067"/>
        <dbReference type="ChEBI" id="CHEBI:43474"/>
        <dbReference type="ChEBI" id="CHEBI:59918"/>
        <dbReference type="EC" id="3.6.1.7"/>
    </reaction>
</comment>
<comment type="similarity">
    <text evidence="1 6">Belongs to the acylphosphatase family.</text>
</comment>
<dbReference type="GO" id="GO:0003998">
    <property type="term" value="F:acylphosphatase activity"/>
    <property type="evidence" value="ECO:0007669"/>
    <property type="project" value="UniProtKB-EC"/>
</dbReference>
<dbReference type="InterPro" id="IPR001792">
    <property type="entry name" value="Acylphosphatase-like_dom"/>
</dbReference>
<dbReference type="PANTHER" id="PTHR10029">
    <property type="entry name" value="ACYLPHOSPHATASE"/>
    <property type="match status" value="1"/>
</dbReference>
<feature type="domain" description="Acylphosphatase-like" evidence="7">
    <location>
        <begin position="3"/>
        <end position="90"/>
    </location>
</feature>
<reference evidence="8 9" key="1">
    <citation type="journal article" date="2016" name="Nat. Commun.">
        <title>Thousands of microbial genomes shed light on interconnected biogeochemical processes in an aquifer system.</title>
        <authorList>
            <person name="Anantharaman K."/>
            <person name="Brown C.T."/>
            <person name="Hug L.A."/>
            <person name="Sharon I."/>
            <person name="Castelle C.J."/>
            <person name="Probst A.J."/>
            <person name="Thomas B.C."/>
            <person name="Singh A."/>
            <person name="Wilkins M.J."/>
            <person name="Karaoz U."/>
            <person name="Brodie E.L."/>
            <person name="Williams K.H."/>
            <person name="Hubbard S.S."/>
            <person name="Banfield J.F."/>
        </authorList>
    </citation>
    <scope>NUCLEOTIDE SEQUENCE [LARGE SCALE GENOMIC DNA]</scope>
</reference>
<evidence type="ECO:0000256" key="6">
    <source>
        <dbReference type="RuleBase" id="RU004168"/>
    </source>
</evidence>
<dbReference type="STRING" id="1798543.A2898_03000"/>
<sequence length="91" mass="9904">MITAEFDVHGRVQGVSLRAMIQEQATQKGLTGYVKNTSEGSVRVVCQGDPDAINALSAWLKSNPGSSHIDDVTVSQLDTNMQYSHFTTLYS</sequence>
<proteinExistence type="inferred from homology"/>
<dbReference type="PROSITE" id="PS51160">
    <property type="entry name" value="ACYLPHOSPHATASE_3"/>
    <property type="match status" value="1"/>
</dbReference>
<dbReference type="Gene3D" id="3.30.70.100">
    <property type="match status" value="1"/>
</dbReference>
<evidence type="ECO:0000259" key="7">
    <source>
        <dbReference type="PROSITE" id="PS51160"/>
    </source>
</evidence>